<dbReference type="Pfam" id="PF11901">
    <property type="entry name" value="DM9"/>
    <property type="match status" value="1"/>
</dbReference>
<accession>A0AAD7N7X2</accession>
<sequence>MHYYPWNVSKSNSKDSKALVNSFTQTMDELGNPVFMGSAPFKGSIEPCRIVASPEIRVYFDHYPQEEVTHRETEHRGPFTLLPFVEEKMEWIVLHGGEWPKGRKPILGGCTINGNKKYHGRLTLKDGRTVLRTLFSRGRAVRVGGLGDLNVCLALDETMELL</sequence>
<keyword evidence="2" id="KW-1185">Reference proteome</keyword>
<proteinExistence type="predicted"/>
<organism evidence="1 2">
    <name type="scientific">Mycena metata</name>
    <dbReference type="NCBI Taxonomy" id="1033252"/>
    <lineage>
        <taxon>Eukaryota</taxon>
        <taxon>Fungi</taxon>
        <taxon>Dikarya</taxon>
        <taxon>Basidiomycota</taxon>
        <taxon>Agaricomycotina</taxon>
        <taxon>Agaricomycetes</taxon>
        <taxon>Agaricomycetidae</taxon>
        <taxon>Agaricales</taxon>
        <taxon>Marasmiineae</taxon>
        <taxon>Mycenaceae</taxon>
        <taxon>Mycena</taxon>
    </lineage>
</organism>
<dbReference type="InterPro" id="IPR006616">
    <property type="entry name" value="DM9_repeat"/>
</dbReference>
<comment type="caution">
    <text evidence="1">The sequence shown here is derived from an EMBL/GenBank/DDBJ whole genome shotgun (WGS) entry which is preliminary data.</text>
</comment>
<reference evidence="1" key="1">
    <citation type="submission" date="2023-03" db="EMBL/GenBank/DDBJ databases">
        <title>Massive genome expansion in bonnet fungi (Mycena s.s.) driven by repeated elements and novel gene families across ecological guilds.</title>
        <authorList>
            <consortium name="Lawrence Berkeley National Laboratory"/>
            <person name="Harder C.B."/>
            <person name="Miyauchi S."/>
            <person name="Viragh M."/>
            <person name="Kuo A."/>
            <person name="Thoen E."/>
            <person name="Andreopoulos B."/>
            <person name="Lu D."/>
            <person name="Skrede I."/>
            <person name="Drula E."/>
            <person name="Henrissat B."/>
            <person name="Morin E."/>
            <person name="Kohler A."/>
            <person name="Barry K."/>
            <person name="LaButti K."/>
            <person name="Morin E."/>
            <person name="Salamov A."/>
            <person name="Lipzen A."/>
            <person name="Mereny Z."/>
            <person name="Hegedus B."/>
            <person name="Baldrian P."/>
            <person name="Stursova M."/>
            <person name="Weitz H."/>
            <person name="Taylor A."/>
            <person name="Grigoriev I.V."/>
            <person name="Nagy L.G."/>
            <person name="Martin F."/>
            <person name="Kauserud H."/>
        </authorList>
    </citation>
    <scope>NUCLEOTIDE SEQUENCE</scope>
    <source>
        <strain evidence="1">CBHHK182m</strain>
    </source>
</reference>
<gene>
    <name evidence="1" type="ORF">B0H16DRAFT_870361</name>
</gene>
<dbReference type="Proteomes" id="UP001215598">
    <property type="component" value="Unassembled WGS sequence"/>
</dbReference>
<dbReference type="EMBL" id="JARKIB010000068">
    <property type="protein sequence ID" value="KAJ7749749.1"/>
    <property type="molecule type" value="Genomic_DNA"/>
</dbReference>
<name>A0AAD7N7X2_9AGAR</name>
<protein>
    <submittedName>
        <fullName evidence="1">Uncharacterized protein</fullName>
    </submittedName>
</protein>
<dbReference type="AlphaFoldDB" id="A0AAD7N7X2"/>
<evidence type="ECO:0000313" key="2">
    <source>
        <dbReference type="Proteomes" id="UP001215598"/>
    </source>
</evidence>
<evidence type="ECO:0000313" key="1">
    <source>
        <dbReference type="EMBL" id="KAJ7749749.1"/>
    </source>
</evidence>